<sequence length="543" mass="57401">MRVEALLLCIAMAVTGCAGLTPASNQGRSLSYTPREANGPASAPPGDASSQVSAAPPRFVTGSEKPVRLHRRKGAREVATGANPVRTTGVPRGSPQADVWEKLLTAAGLEERDARPIPGGALTPTQATRLLSVFLGKPVTLGTFPARMAVGHVLREVLEQGEVSRDTLLRRVERFRRVAVLRPDGHLAWVWTGRTQQKAGALKWKDGTFRAGPFELGRFYVSNGFVIELADEQLEPVHGPVFVEVYDDADLISRTLDGAEAAVVKLALALGQFLTAPRDSIAALKDLPAGVVALLASSPEYFERFRYMTRGEQVQAVAELTTSLLVTKGTATSATRTVTGALAGAEATVPVLSLSAQGALTLERIAVPVGRAASVLGGGPGAAIVLQRANTATGQSSPAGGRGPGQWAPSEERGAPPRARAYQEQISGCSSDDAYWVGGVGRKSGGVKFDGFTDGVLLEAKGPGYAEFFEGNLAPKNWFKSSGKAQDIVDQGRRQRDIARGTGSRIEWHVAEKHAADAIRKLLKGNDITEIAVIHTPARPLVP</sequence>
<evidence type="ECO:0000313" key="5">
    <source>
        <dbReference type="Proteomes" id="UP000278907"/>
    </source>
</evidence>
<keyword evidence="2" id="KW-0732">Signal</keyword>
<comment type="caution">
    <text evidence="4">The sequence shown here is derived from an EMBL/GenBank/DDBJ whole genome shotgun (WGS) entry which is preliminary data.</text>
</comment>
<evidence type="ECO:0000256" key="1">
    <source>
        <dbReference type="SAM" id="MobiDB-lite"/>
    </source>
</evidence>
<name>A0ABX9QBS9_9BACT</name>
<feature type="domain" description="Tox-REase-5" evidence="3">
    <location>
        <begin position="420"/>
        <end position="512"/>
    </location>
</feature>
<protein>
    <recommendedName>
        <fullName evidence="3">Tox-REase-5 domain-containing protein</fullName>
    </recommendedName>
</protein>
<feature type="region of interest" description="Disordered" evidence="1">
    <location>
        <begin position="22"/>
        <end position="94"/>
    </location>
</feature>
<organism evidence="4 5">
    <name type="scientific">Corallococcus praedator</name>
    <dbReference type="NCBI Taxonomy" id="2316724"/>
    <lineage>
        <taxon>Bacteria</taxon>
        <taxon>Pseudomonadati</taxon>
        <taxon>Myxococcota</taxon>
        <taxon>Myxococcia</taxon>
        <taxon>Myxococcales</taxon>
        <taxon>Cystobacterineae</taxon>
        <taxon>Myxococcaceae</taxon>
        <taxon>Corallococcus</taxon>
    </lineage>
</organism>
<dbReference type="RefSeq" id="WP_120585369.1">
    <property type="nucleotide sequence ID" value="NZ_RAWI01000238.1"/>
</dbReference>
<dbReference type="PROSITE" id="PS51257">
    <property type="entry name" value="PROKAR_LIPOPROTEIN"/>
    <property type="match status" value="1"/>
</dbReference>
<keyword evidence="5" id="KW-1185">Reference proteome</keyword>
<feature type="region of interest" description="Disordered" evidence="1">
    <location>
        <begin position="392"/>
        <end position="419"/>
    </location>
</feature>
<dbReference type="EMBL" id="RAWI01000238">
    <property type="protein sequence ID" value="RKI00711.1"/>
    <property type="molecule type" value="Genomic_DNA"/>
</dbReference>
<gene>
    <name evidence="4" type="ORF">D7Y13_26555</name>
</gene>
<dbReference type="Proteomes" id="UP000278907">
    <property type="component" value="Unassembled WGS sequence"/>
</dbReference>
<reference evidence="4 5" key="1">
    <citation type="submission" date="2018-09" db="EMBL/GenBank/DDBJ databases">
        <authorList>
            <person name="Livingstone P.G."/>
            <person name="Whitworth D.E."/>
        </authorList>
    </citation>
    <scope>NUCLEOTIDE SEQUENCE [LARGE SCALE GENOMIC DNA]</scope>
    <source>
        <strain evidence="4 5">CA031B</strain>
    </source>
</reference>
<feature type="chain" id="PRO_5045541722" description="Tox-REase-5 domain-containing protein" evidence="2">
    <location>
        <begin position="19"/>
        <end position="543"/>
    </location>
</feature>
<evidence type="ECO:0000259" key="3">
    <source>
        <dbReference type="Pfam" id="PF15648"/>
    </source>
</evidence>
<feature type="signal peptide" evidence="2">
    <location>
        <begin position="1"/>
        <end position="18"/>
    </location>
</feature>
<accession>A0ABX9QBS9</accession>
<dbReference type="InterPro" id="IPR028904">
    <property type="entry name" value="Tox-REase-5_dom"/>
</dbReference>
<evidence type="ECO:0000256" key="2">
    <source>
        <dbReference type="SAM" id="SignalP"/>
    </source>
</evidence>
<evidence type="ECO:0000313" key="4">
    <source>
        <dbReference type="EMBL" id="RKI00711.1"/>
    </source>
</evidence>
<dbReference type="Pfam" id="PF15648">
    <property type="entry name" value="Tox-REase-5"/>
    <property type="match status" value="1"/>
</dbReference>
<proteinExistence type="predicted"/>
<feature type="compositionally biased region" description="Polar residues" evidence="1">
    <location>
        <begin position="22"/>
        <end position="32"/>
    </location>
</feature>